<feature type="transmembrane region" description="Helical" evidence="6">
    <location>
        <begin position="56"/>
        <end position="74"/>
    </location>
</feature>
<dbReference type="InterPro" id="IPR037185">
    <property type="entry name" value="EmrE-like"/>
</dbReference>
<dbReference type="SUPFAM" id="SSF103481">
    <property type="entry name" value="Multidrug resistance efflux transporter EmrE"/>
    <property type="match status" value="2"/>
</dbReference>
<keyword evidence="4 6" id="KW-1133">Transmembrane helix</keyword>
<evidence type="ECO:0000256" key="6">
    <source>
        <dbReference type="SAM" id="Phobius"/>
    </source>
</evidence>
<dbReference type="PANTHER" id="PTHR22911">
    <property type="entry name" value="ACYL-MALONYL CONDENSING ENZYME-RELATED"/>
    <property type="match status" value="1"/>
</dbReference>
<dbReference type="PANTHER" id="PTHR22911:SF6">
    <property type="entry name" value="SOLUTE CARRIER FAMILY 35 MEMBER G1"/>
    <property type="match status" value="1"/>
</dbReference>
<feature type="domain" description="EamA" evidence="7">
    <location>
        <begin position="136"/>
        <end position="266"/>
    </location>
</feature>
<proteinExistence type="inferred from homology"/>
<comment type="caution">
    <text evidence="8">The sequence shown here is derived from an EMBL/GenBank/DDBJ whole genome shotgun (WGS) entry which is preliminary data.</text>
</comment>
<dbReference type="Proteomes" id="UP001196509">
    <property type="component" value="Unassembled WGS sequence"/>
</dbReference>
<keyword evidence="5 6" id="KW-0472">Membrane</keyword>
<reference evidence="8" key="1">
    <citation type="submission" date="2021-08" db="EMBL/GenBank/DDBJ databases">
        <title>Hoeflea bacterium WL0058 sp. nov., isolated from the sediment.</title>
        <authorList>
            <person name="Wang L."/>
            <person name="Zhang D."/>
        </authorList>
    </citation>
    <scope>NUCLEOTIDE SEQUENCE</scope>
    <source>
        <strain evidence="8">WL0058</strain>
    </source>
</reference>
<evidence type="ECO:0000256" key="5">
    <source>
        <dbReference type="ARBA" id="ARBA00023136"/>
    </source>
</evidence>
<comment type="similarity">
    <text evidence="2">Belongs to the drug/metabolite transporter (DMT) superfamily. 10 TMS drug/metabolite exporter (DME) (TC 2.A.7.3) family.</text>
</comment>
<feature type="domain" description="EamA" evidence="7">
    <location>
        <begin position="3"/>
        <end position="119"/>
    </location>
</feature>
<keyword evidence="9" id="KW-1185">Reference proteome</keyword>
<evidence type="ECO:0000313" key="9">
    <source>
        <dbReference type="Proteomes" id="UP001196509"/>
    </source>
</evidence>
<feature type="transmembrane region" description="Helical" evidence="6">
    <location>
        <begin position="249"/>
        <end position="267"/>
    </location>
</feature>
<dbReference type="Pfam" id="PF00892">
    <property type="entry name" value="EamA"/>
    <property type="match status" value="2"/>
</dbReference>
<evidence type="ECO:0000256" key="3">
    <source>
        <dbReference type="ARBA" id="ARBA00022692"/>
    </source>
</evidence>
<feature type="transmembrane region" description="Helical" evidence="6">
    <location>
        <begin position="167"/>
        <end position="189"/>
    </location>
</feature>
<evidence type="ECO:0000256" key="2">
    <source>
        <dbReference type="ARBA" id="ARBA00009853"/>
    </source>
</evidence>
<feature type="transmembrane region" description="Helical" evidence="6">
    <location>
        <begin position="103"/>
        <end position="123"/>
    </location>
</feature>
<dbReference type="AlphaFoldDB" id="A0AAE2ZNY7"/>
<name>A0AAE2ZNY7_9HYPH</name>
<sequence length="287" mass="31288">MVTCIKEVGDRAPAGQVVFFRSSVAMIPILVYLALRGQLHTAFYTKHLFSHFWRGLIGVSAMALSFIGIVLLPLPDAVALGYARPLIMVVLAAIFLGETIRVYRWSAVAVGLVGVVVISWSKLTLFDGDWEDGQALGVIVTLVSAVLAGFVSILVRRLIQTERTPTIVLYFSLSASLLSLATLPFGWVALDMTTLWLLIASGVFGGIGQILLTQSYRFAEVSTIAPFEYTSIIGAIIVGYFLFGDIPEISMLVGTSIVVAAGIFIILREHRLGIERRNERKFHTPNG</sequence>
<accession>A0AAE2ZNY7</accession>
<protein>
    <submittedName>
        <fullName evidence="8">DMT family transporter</fullName>
    </submittedName>
</protein>
<feature type="transmembrane region" description="Helical" evidence="6">
    <location>
        <begin position="80"/>
        <end position="96"/>
    </location>
</feature>
<dbReference type="EMBL" id="JAICBX010000004">
    <property type="protein sequence ID" value="MBW8639494.1"/>
    <property type="molecule type" value="Genomic_DNA"/>
</dbReference>
<dbReference type="InterPro" id="IPR000620">
    <property type="entry name" value="EamA_dom"/>
</dbReference>
<gene>
    <name evidence="8" type="ORF">K1W69_20035</name>
</gene>
<comment type="subcellular location">
    <subcellularLocation>
        <location evidence="1">Membrane</location>
        <topology evidence="1">Multi-pass membrane protein</topology>
    </subcellularLocation>
</comment>
<evidence type="ECO:0000256" key="4">
    <source>
        <dbReference type="ARBA" id="ARBA00022989"/>
    </source>
</evidence>
<feature type="transmembrane region" description="Helical" evidence="6">
    <location>
        <begin position="18"/>
        <end position="35"/>
    </location>
</feature>
<evidence type="ECO:0000313" key="8">
    <source>
        <dbReference type="EMBL" id="MBW8639494.1"/>
    </source>
</evidence>
<dbReference type="GO" id="GO:0016020">
    <property type="term" value="C:membrane"/>
    <property type="evidence" value="ECO:0007669"/>
    <property type="project" value="UniProtKB-SubCell"/>
</dbReference>
<feature type="transmembrane region" description="Helical" evidence="6">
    <location>
        <begin position="135"/>
        <end position="155"/>
    </location>
</feature>
<organism evidence="8 9">
    <name type="scientific">Flavimaribacter sediminis</name>
    <dbReference type="NCBI Taxonomy" id="2865987"/>
    <lineage>
        <taxon>Bacteria</taxon>
        <taxon>Pseudomonadati</taxon>
        <taxon>Pseudomonadota</taxon>
        <taxon>Alphaproteobacteria</taxon>
        <taxon>Hyphomicrobiales</taxon>
        <taxon>Rhizobiaceae</taxon>
        <taxon>Flavimaribacter</taxon>
    </lineage>
</organism>
<feature type="transmembrane region" description="Helical" evidence="6">
    <location>
        <begin position="224"/>
        <end position="243"/>
    </location>
</feature>
<keyword evidence="3 6" id="KW-0812">Transmembrane</keyword>
<feature type="transmembrane region" description="Helical" evidence="6">
    <location>
        <begin position="195"/>
        <end position="212"/>
    </location>
</feature>
<evidence type="ECO:0000256" key="1">
    <source>
        <dbReference type="ARBA" id="ARBA00004141"/>
    </source>
</evidence>
<evidence type="ECO:0000259" key="7">
    <source>
        <dbReference type="Pfam" id="PF00892"/>
    </source>
</evidence>